<gene>
    <name evidence="3" type="ORF">GCM10025783_10890</name>
</gene>
<comment type="caution">
    <text evidence="3">The sequence shown here is derived from an EMBL/GenBank/DDBJ whole genome shotgun (WGS) entry which is preliminary data.</text>
</comment>
<protein>
    <recommendedName>
        <fullName evidence="5">DUF2892 domain-containing protein</fullName>
    </recommendedName>
</protein>
<proteinExistence type="predicted"/>
<name>A0ABP8YWG1_9MICO</name>
<evidence type="ECO:0000256" key="1">
    <source>
        <dbReference type="SAM" id="MobiDB-lite"/>
    </source>
</evidence>
<feature type="compositionally biased region" description="Basic residues" evidence="1">
    <location>
        <begin position="1"/>
        <end position="12"/>
    </location>
</feature>
<feature type="transmembrane region" description="Helical" evidence="2">
    <location>
        <begin position="68"/>
        <end position="90"/>
    </location>
</feature>
<keyword evidence="4" id="KW-1185">Reference proteome</keyword>
<dbReference type="EMBL" id="BAABLP010000002">
    <property type="protein sequence ID" value="GAA4741560.1"/>
    <property type="molecule type" value="Genomic_DNA"/>
</dbReference>
<feature type="transmembrane region" description="Helical" evidence="2">
    <location>
        <begin position="125"/>
        <end position="143"/>
    </location>
</feature>
<dbReference type="Proteomes" id="UP001500121">
    <property type="component" value="Unassembled WGS sequence"/>
</dbReference>
<feature type="region of interest" description="Disordered" evidence="1">
    <location>
        <begin position="1"/>
        <end position="22"/>
    </location>
</feature>
<keyword evidence="2" id="KW-0472">Membrane</keyword>
<keyword evidence="2" id="KW-1133">Transmembrane helix</keyword>
<feature type="transmembrane region" description="Helical" evidence="2">
    <location>
        <begin position="43"/>
        <end position="62"/>
    </location>
</feature>
<keyword evidence="2" id="KW-0812">Transmembrane</keyword>
<reference evidence="4" key="1">
    <citation type="journal article" date="2019" name="Int. J. Syst. Evol. Microbiol.">
        <title>The Global Catalogue of Microorganisms (GCM) 10K type strain sequencing project: providing services to taxonomists for standard genome sequencing and annotation.</title>
        <authorList>
            <consortium name="The Broad Institute Genomics Platform"/>
            <consortium name="The Broad Institute Genome Sequencing Center for Infectious Disease"/>
            <person name="Wu L."/>
            <person name="Ma J."/>
        </authorList>
    </citation>
    <scope>NUCLEOTIDE SEQUENCE [LARGE SCALE GENOMIC DNA]</scope>
    <source>
        <strain evidence="4">JCM 19015</strain>
    </source>
</reference>
<evidence type="ECO:0008006" key="5">
    <source>
        <dbReference type="Google" id="ProtNLM"/>
    </source>
</evidence>
<sequence>MAAPSHRPRTAGKHQTPGMSDATYIPGVCNIGPAEVRRRRQTGIAGAVATAGVLGAAVASGAPRPLRLLAVLPAAGAATGFIQAATHFCAGFGMRGVFNFGDTGSTDTIEQAEFRAEDQRRAREILVQSLAIGAAVGGAALLLPRPVRAR</sequence>
<accession>A0ABP8YWG1</accession>
<evidence type="ECO:0000256" key="2">
    <source>
        <dbReference type="SAM" id="Phobius"/>
    </source>
</evidence>
<organism evidence="3 4">
    <name type="scientific">Amnibacterium soli</name>
    <dbReference type="NCBI Taxonomy" id="1282736"/>
    <lineage>
        <taxon>Bacteria</taxon>
        <taxon>Bacillati</taxon>
        <taxon>Actinomycetota</taxon>
        <taxon>Actinomycetes</taxon>
        <taxon>Micrococcales</taxon>
        <taxon>Microbacteriaceae</taxon>
        <taxon>Amnibacterium</taxon>
    </lineage>
</organism>
<evidence type="ECO:0000313" key="3">
    <source>
        <dbReference type="EMBL" id="GAA4741560.1"/>
    </source>
</evidence>
<evidence type="ECO:0000313" key="4">
    <source>
        <dbReference type="Proteomes" id="UP001500121"/>
    </source>
</evidence>